<name>A0A1J5U8A9_9GAMM</name>
<sequence>MKTKQSNRGGGKQQGFTLIEILVVVAIIGILASIIVPKLTSKVGYARVQKAHHDIKTLSSTLSLYKLDKFSYPSSNQGLSVLVGDYLDKLPKDPWNREYLYLSPGTHGVKSFDLYSYGADGVAGGSDEDKDINNWD</sequence>
<evidence type="ECO:0000256" key="4">
    <source>
        <dbReference type="ARBA" id="ARBA00022475"/>
    </source>
</evidence>
<comment type="subcellular location">
    <subcellularLocation>
        <location evidence="1">Cell inner membrane</location>
        <topology evidence="1">Single-pass membrane protein</topology>
    </subcellularLocation>
</comment>
<dbReference type="GO" id="GO:0015627">
    <property type="term" value="C:type II protein secretion system complex"/>
    <property type="evidence" value="ECO:0007669"/>
    <property type="project" value="InterPro"/>
</dbReference>
<organism evidence="13 14">
    <name type="scientific">Bathymodiolus thermophilus thioautotrophic gill symbiont</name>
    <dbReference type="NCBI Taxonomy" id="2360"/>
    <lineage>
        <taxon>Bacteria</taxon>
        <taxon>Pseudomonadati</taxon>
        <taxon>Pseudomonadota</taxon>
        <taxon>Gammaproteobacteria</taxon>
        <taxon>sulfur-oxidizing symbionts</taxon>
    </lineage>
</organism>
<reference evidence="12 15" key="3">
    <citation type="submission" date="2020-05" db="EMBL/GenBank/DDBJ databases">
        <authorList>
            <person name="Petersen J."/>
            <person name="Sayavedra L."/>
        </authorList>
    </citation>
    <scope>NUCLEOTIDE SEQUENCE [LARGE SCALE GENOMIC DNA]</scope>
    <source>
        <strain evidence="12">B thermophilus SOXS</strain>
    </source>
</reference>
<dbReference type="Pfam" id="PF08334">
    <property type="entry name" value="T2SSG"/>
    <property type="match status" value="1"/>
</dbReference>
<comment type="similarity">
    <text evidence="2">Belongs to the GSP G family.</text>
</comment>
<evidence type="ECO:0000256" key="5">
    <source>
        <dbReference type="ARBA" id="ARBA00022481"/>
    </source>
</evidence>
<keyword evidence="7 10" id="KW-0812">Transmembrane</keyword>
<evidence type="ECO:0000256" key="1">
    <source>
        <dbReference type="ARBA" id="ARBA00004377"/>
    </source>
</evidence>
<evidence type="ECO:0000313" key="12">
    <source>
        <dbReference type="EMBL" id="CAB5500882.1"/>
    </source>
</evidence>
<dbReference type="GO" id="GO:0005886">
    <property type="term" value="C:plasma membrane"/>
    <property type="evidence" value="ECO:0007669"/>
    <property type="project" value="UniProtKB-SubCell"/>
</dbReference>
<keyword evidence="15" id="KW-1185">Reference proteome</keyword>
<keyword evidence="5" id="KW-0488">Methylation</keyword>
<evidence type="ECO:0000313" key="14">
    <source>
        <dbReference type="Proteomes" id="UP000182798"/>
    </source>
</evidence>
<dbReference type="Gene3D" id="3.30.700.10">
    <property type="entry name" value="Glycoprotein, Type 4 Pilin"/>
    <property type="match status" value="1"/>
</dbReference>
<reference evidence="13" key="2">
    <citation type="journal article" date="2017" name="Stand. Genomic Sci.">
        <title>Genome sequence of the sulfur-oxidizing Bathymodiolus thermophilus gill endosymbiont.</title>
        <authorList>
            <person name="Ponnudurai R."/>
            <person name="Sayavedra L."/>
            <person name="Kleiner M."/>
            <person name="Heiden S.E."/>
            <person name="Thurmer A."/>
            <person name="Felbeck H."/>
            <person name="Schluter R."/>
            <person name="Sievert S.M."/>
            <person name="Daniel R."/>
            <person name="Schweder T."/>
            <person name="Markert S."/>
        </authorList>
    </citation>
    <scope>NUCLEOTIDE SEQUENCE</scope>
    <source>
        <strain evidence="13">BAT/CrabSpa'14</strain>
    </source>
</reference>
<keyword evidence="8 10" id="KW-1133">Transmembrane helix</keyword>
<dbReference type="InterPro" id="IPR000983">
    <property type="entry name" value="Bac_GSPG_pilin"/>
</dbReference>
<keyword evidence="6" id="KW-0997">Cell inner membrane</keyword>
<dbReference type="NCBIfam" id="TIGR02532">
    <property type="entry name" value="IV_pilin_GFxxxE"/>
    <property type="match status" value="1"/>
</dbReference>
<reference evidence="14" key="1">
    <citation type="submission" date="2016-09" db="EMBL/GenBank/DDBJ databases">
        <title>Genome Sequence of Bathymodiolus thermophilus sulfur-oxidizing gill endosymbiont.</title>
        <authorList>
            <person name="Ponnudurai R."/>
            <person name="Kleiner M."/>
            <person name="Sayavedra L."/>
            <person name="Thuermer A."/>
            <person name="Felbeck H."/>
            <person name="Schlueter R."/>
            <person name="Schweder T."/>
            <person name="Markert S."/>
        </authorList>
    </citation>
    <scope>NUCLEOTIDE SEQUENCE [LARGE SCALE GENOMIC DNA]</scope>
    <source>
        <strain evidence="14">BAT/CrabSpa'14</strain>
    </source>
</reference>
<dbReference type="InterPro" id="IPR010054">
    <property type="entry name" value="Type2_sec_GspG"/>
</dbReference>
<dbReference type="EMBL" id="MIQH01000410">
    <property type="protein sequence ID" value="OIR25086.1"/>
    <property type="molecule type" value="Genomic_DNA"/>
</dbReference>
<evidence type="ECO:0000256" key="8">
    <source>
        <dbReference type="ARBA" id="ARBA00022989"/>
    </source>
</evidence>
<dbReference type="GO" id="GO:0015628">
    <property type="term" value="P:protein secretion by the type II secretion system"/>
    <property type="evidence" value="ECO:0007669"/>
    <property type="project" value="InterPro"/>
</dbReference>
<keyword evidence="4" id="KW-1003">Cell membrane</keyword>
<proteinExistence type="inferred from homology"/>
<dbReference type="RefSeq" id="WP_071563859.1">
    <property type="nucleotide sequence ID" value="NZ_CAESAQ020000064.1"/>
</dbReference>
<accession>A0A1J5U8A9</accession>
<dbReference type="EMBL" id="CAESAQ020000064">
    <property type="protein sequence ID" value="CAB5500882.1"/>
    <property type="molecule type" value="Genomic_DNA"/>
</dbReference>
<dbReference type="InterPro" id="IPR045584">
    <property type="entry name" value="Pilin-like"/>
</dbReference>
<gene>
    <name evidence="13" type="ORF">BGC33_12610</name>
    <name evidence="12" type="ORF">THERMOS_1284</name>
</gene>
<protein>
    <recommendedName>
        <fullName evidence="3">Type II secretion system core protein G</fullName>
    </recommendedName>
</protein>
<feature type="domain" description="Type II secretion system protein GspG C-terminal" evidence="11">
    <location>
        <begin position="39"/>
        <end position="135"/>
    </location>
</feature>
<dbReference type="Pfam" id="PF07963">
    <property type="entry name" value="N_methyl"/>
    <property type="match status" value="1"/>
</dbReference>
<dbReference type="PANTHER" id="PTHR30093">
    <property type="entry name" value="GENERAL SECRETION PATHWAY PROTEIN G"/>
    <property type="match status" value="1"/>
</dbReference>
<evidence type="ECO:0000259" key="11">
    <source>
        <dbReference type="Pfam" id="PF08334"/>
    </source>
</evidence>
<dbReference type="InterPro" id="IPR013545">
    <property type="entry name" value="T2SS_protein-GspG_C"/>
</dbReference>
<evidence type="ECO:0000256" key="7">
    <source>
        <dbReference type="ARBA" id="ARBA00022692"/>
    </source>
</evidence>
<evidence type="ECO:0000256" key="2">
    <source>
        <dbReference type="ARBA" id="ARBA00009984"/>
    </source>
</evidence>
<evidence type="ECO:0000256" key="9">
    <source>
        <dbReference type="ARBA" id="ARBA00023136"/>
    </source>
</evidence>
<evidence type="ECO:0000313" key="15">
    <source>
        <dbReference type="Proteomes" id="UP000643672"/>
    </source>
</evidence>
<evidence type="ECO:0000256" key="6">
    <source>
        <dbReference type="ARBA" id="ARBA00022519"/>
    </source>
</evidence>
<evidence type="ECO:0000256" key="10">
    <source>
        <dbReference type="SAM" id="Phobius"/>
    </source>
</evidence>
<dbReference type="Proteomes" id="UP000643672">
    <property type="component" value="Unassembled WGS sequence"/>
</dbReference>
<dbReference type="InterPro" id="IPR012902">
    <property type="entry name" value="N_methyl_site"/>
</dbReference>
<dbReference type="PROSITE" id="PS00409">
    <property type="entry name" value="PROKAR_NTER_METHYL"/>
    <property type="match status" value="1"/>
</dbReference>
<dbReference type="OrthoDB" id="9795612at2"/>
<dbReference type="Proteomes" id="UP000182798">
    <property type="component" value="Unassembled WGS sequence"/>
</dbReference>
<dbReference type="SUPFAM" id="SSF54523">
    <property type="entry name" value="Pili subunits"/>
    <property type="match status" value="1"/>
</dbReference>
<evidence type="ECO:0000256" key="3">
    <source>
        <dbReference type="ARBA" id="ARBA00020042"/>
    </source>
</evidence>
<comment type="caution">
    <text evidence="13">The sequence shown here is derived from an EMBL/GenBank/DDBJ whole genome shotgun (WGS) entry which is preliminary data.</text>
</comment>
<dbReference type="PANTHER" id="PTHR30093:SF44">
    <property type="entry name" value="TYPE II SECRETION SYSTEM CORE PROTEIN G"/>
    <property type="match status" value="1"/>
</dbReference>
<feature type="transmembrane region" description="Helical" evidence="10">
    <location>
        <begin position="21"/>
        <end position="40"/>
    </location>
</feature>
<dbReference type="NCBIfam" id="TIGR01710">
    <property type="entry name" value="typeII_sec_gspG"/>
    <property type="match status" value="1"/>
</dbReference>
<evidence type="ECO:0000313" key="13">
    <source>
        <dbReference type="EMBL" id="OIR25086.1"/>
    </source>
</evidence>
<dbReference type="PRINTS" id="PR00813">
    <property type="entry name" value="BCTERIALGSPG"/>
</dbReference>
<dbReference type="AlphaFoldDB" id="A0A1J5U8A9"/>
<keyword evidence="9 10" id="KW-0472">Membrane</keyword>